<feature type="transmembrane region" description="Helical" evidence="2">
    <location>
        <begin position="321"/>
        <end position="341"/>
    </location>
</feature>
<sequence>MRRSEQDETEAHVALNGGREVRIDAPMISGAIAALGALASGVALTVVPALIAEIGASRSSPGTLRAILMGLDALVLGHGGSVVLQAGSVTGSISLMPVGLTLVLLALITLAARRATRRLRPVDADGALRARAFRDGGACLGALVIVYTAGLGVLAAIARGTLVHAVVPSAIVSGALIAVIGSLTGGLLALRRPAAEGRPAVRVLALLPSPYDAVARALLLTLAGFAASGALLTVVMIGLRFGHVASLHQSLDPGVLGSLVLFLLQLALLPLIMAWVLVILLGGSITLGAGSVISLGGASTPVMPALPLLGIVPEPGKAPGVIWLLVALPVAAVVLGAVRLCRDLAGADIRGRLTALGVFAGSLVVLTLLIAGLVTGGIGDGALDTLGPQLGSLALPLLGIVALPTAAVAAVYLTPALDWLHRTRRDLRERVEESESRESDGGGTAEESERTGTPEGTGTAEKARPAEHGLRSPSDPPSS</sequence>
<evidence type="ECO:0000313" key="3">
    <source>
        <dbReference type="EMBL" id="PWH07760.1"/>
    </source>
</evidence>
<keyword evidence="2" id="KW-0812">Transmembrane</keyword>
<dbReference type="Proteomes" id="UP000245590">
    <property type="component" value="Unassembled WGS sequence"/>
</dbReference>
<reference evidence="3 4" key="1">
    <citation type="submission" date="2018-05" db="EMBL/GenBank/DDBJ databases">
        <title>Brachybacterium sp. M1HQ-2T, whole genome shotgun sequence.</title>
        <authorList>
            <person name="Tuo L."/>
        </authorList>
    </citation>
    <scope>NUCLEOTIDE SEQUENCE [LARGE SCALE GENOMIC DNA]</scope>
    <source>
        <strain evidence="3 4">M1HQ-2</strain>
    </source>
</reference>
<accession>A0A2U2RPH8</accession>
<protein>
    <submittedName>
        <fullName evidence="3">Uncharacterized protein</fullName>
    </submittedName>
</protein>
<keyword evidence="2" id="KW-1133">Transmembrane helix</keyword>
<organism evidence="3 4">
    <name type="scientific">Brachybacterium endophyticum</name>
    <dbReference type="NCBI Taxonomy" id="2182385"/>
    <lineage>
        <taxon>Bacteria</taxon>
        <taxon>Bacillati</taxon>
        <taxon>Actinomycetota</taxon>
        <taxon>Actinomycetes</taxon>
        <taxon>Micrococcales</taxon>
        <taxon>Dermabacteraceae</taxon>
        <taxon>Brachybacterium</taxon>
    </lineage>
</organism>
<feature type="transmembrane region" description="Helical" evidence="2">
    <location>
        <begin position="353"/>
        <end position="374"/>
    </location>
</feature>
<dbReference type="Pfam" id="PF19877">
    <property type="entry name" value="DUF6350"/>
    <property type="match status" value="1"/>
</dbReference>
<dbReference type="AlphaFoldDB" id="A0A2U2RPH8"/>
<feature type="compositionally biased region" description="Basic and acidic residues" evidence="1">
    <location>
        <begin position="461"/>
        <end position="470"/>
    </location>
</feature>
<keyword evidence="4" id="KW-1185">Reference proteome</keyword>
<feature type="transmembrane region" description="Helical" evidence="2">
    <location>
        <begin position="170"/>
        <end position="190"/>
    </location>
</feature>
<feature type="transmembrane region" description="Helical" evidence="2">
    <location>
        <begin position="138"/>
        <end position="158"/>
    </location>
</feature>
<dbReference type="EMBL" id="QFKX01000001">
    <property type="protein sequence ID" value="PWH07760.1"/>
    <property type="molecule type" value="Genomic_DNA"/>
</dbReference>
<feature type="transmembrane region" description="Helical" evidence="2">
    <location>
        <begin position="259"/>
        <end position="280"/>
    </location>
</feature>
<feature type="region of interest" description="Disordered" evidence="1">
    <location>
        <begin position="429"/>
        <end position="479"/>
    </location>
</feature>
<feature type="transmembrane region" description="Helical" evidence="2">
    <location>
        <begin position="27"/>
        <end position="52"/>
    </location>
</feature>
<comment type="caution">
    <text evidence="3">The sequence shown here is derived from an EMBL/GenBank/DDBJ whole genome shotgun (WGS) entry which is preliminary data.</text>
</comment>
<proteinExistence type="predicted"/>
<feature type="transmembrane region" description="Helical" evidence="2">
    <location>
        <begin position="217"/>
        <end position="239"/>
    </location>
</feature>
<evidence type="ECO:0000256" key="1">
    <source>
        <dbReference type="SAM" id="MobiDB-lite"/>
    </source>
</evidence>
<feature type="transmembrane region" description="Helical" evidence="2">
    <location>
        <begin position="93"/>
        <end position="112"/>
    </location>
</feature>
<feature type="compositionally biased region" description="Basic and acidic residues" evidence="1">
    <location>
        <begin position="429"/>
        <end position="440"/>
    </location>
</feature>
<gene>
    <name evidence="3" type="ORF">DEO23_03885</name>
</gene>
<feature type="transmembrane region" description="Helical" evidence="2">
    <location>
        <begin position="287"/>
        <end position="309"/>
    </location>
</feature>
<feature type="transmembrane region" description="Helical" evidence="2">
    <location>
        <begin position="394"/>
        <end position="420"/>
    </location>
</feature>
<evidence type="ECO:0000256" key="2">
    <source>
        <dbReference type="SAM" id="Phobius"/>
    </source>
</evidence>
<keyword evidence="2" id="KW-0472">Membrane</keyword>
<dbReference type="InterPro" id="IPR045931">
    <property type="entry name" value="DUF6350"/>
</dbReference>
<name>A0A2U2RPH8_9MICO</name>
<evidence type="ECO:0000313" key="4">
    <source>
        <dbReference type="Proteomes" id="UP000245590"/>
    </source>
</evidence>